<dbReference type="OrthoDB" id="444631at2759"/>
<feature type="transmembrane region" description="Helical" evidence="6">
    <location>
        <begin position="34"/>
        <end position="51"/>
    </location>
</feature>
<keyword evidence="3 6" id="KW-1133">Transmembrane helix</keyword>
<dbReference type="Pfam" id="PF20684">
    <property type="entry name" value="Fung_rhodopsin"/>
    <property type="match status" value="1"/>
</dbReference>
<keyword evidence="2 6" id="KW-0812">Transmembrane</keyword>
<evidence type="ECO:0000256" key="3">
    <source>
        <dbReference type="ARBA" id="ARBA00022989"/>
    </source>
</evidence>
<organism evidence="8 9">
    <name type="scientific">Periconia macrospinosa</name>
    <dbReference type="NCBI Taxonomy" id="97972"/>
    <lineage>
        <taxon>Eukaryota</taxon>
        <taxon>Fungi</taxon>
        <taxon>Dikarya</taxon>
        <taxon>Ascomycota</taxon>
        <taxon>Pezizomycotina</taxon>
        <taxon>Dothideomycetes</taxon>
        <taxon>Pleosporomycetidae</taxon>
        <taxon>Pleosporales</taxon>
        <taxon>Massarineae</taxon>
        <taxon>Periconiaceae</taxon>
        <taxon>Periconia</taxon>
    </lineage>
</organism>
<keyword evidence="4 6" id="KW-0472">Membrane</keyword>
<proteinExistence type="inferred from homology"/>
<protein>
    <recommendedName>
        <fullName evidence="7">Rhodopsin domain-containing protein</fullName>
    </recommendedName>
</protein>
<evidence type="ECO:0000256" key="2">
    <source>
        <dbReference type="ARBA" id="ARBA00022692"/>
    </source>
</evidence>
<accession>A0A2V1DK95</accession>
<name>A0A2V1DK95_9PLEO</name>
<keyword evidence="9" id="KW-1185">Reference proteome</keyword>
<feature type="transmembrane region" description="Helical" evidence="6">
    <location>
        <begin position="191"/>
        <end position="212"/>
    </location>
</feature>
<feature type="non-terminal residue" evidence="8">
    <location>
        <position position="263"/>
    </location>
</feature>
<evidence type="ECO:0000256" key="6">
    <source>
        <dbReference type="SAM" id="Phobius"/>
    </source>
</evidence>
<sequence>MIVIIFFVSIALIAFMLRMYTRFIMIRSAGPEDFCLGLAMMFSIGVVVLIGEQVKYGLGEHIWTLDKETIFKSLKPFWASVWVYTLSLSFLKISLLLQYLRIFPMQKFRVICWTVLGMVALSGLWSLFGSVFICYPVAYFWDNSIKGGKCLNRYGVWFSTAGLNILTDFALIILPMPVLQSMALPKKQKRALMFVFALGGFGCIVSILRLHYLVAISKSKDPTWDNPAPATWSSIESSVGITCASLTALKPLLSRFFPRHFNN</sequence>
<comment type="similarity">
    <text evidence="5">Belongs to the SAT4 family.</text>
</comment>
<dbReference type="Proteomes" id="UP000244855">
    <property type="component" value="Unassembled WGS sequence"/>
</dbReference>
<dbReference type="STRING" id="97972.A0A2V1DK95"/>
<evidence type="ECO:0000259" key="7">
    <source>
        <dbReference type="Pfam" id="PF20684"/>
    </source>
</evidence>
<evidence type="ECO:0000256" key="4">
    <source>
        <dbReference type="ARBA" id="ARBA00023136"/>
    </source>
</evidence>
<feature type="transmembrane region" description="Helical" evidence="6">
    <location>
        <begin position="161"/>
        <end position="179"/>
    </location>
</feature>
<gene>
    <name evidence="8" type="ORF">DM02DRAFT_566160</name>
</gene>
<evidence type="ECO:0000313" key="9">
    <source>
        <dbReference type="Proteomes" id="UP000244855"/>
    </source>
</evidence>
<feature type="transmembrane region" description="Helical" evidence="6">
    <location>
        <begin position="81"/>
        <end position="100"/>
    </location>
</feature>
<feature type="transmembrane region" description="Helical" evidence="6">
    <location>
        <begin position="6"/>
        <end position="25"/>
    </location>
</feature>
<dbReference type="GO" id="GO:0016020">
    <property type="term" value="C:membrane"/>
    <property type="evidence" value="ECO:0007669"/>
    <property type="project" value="UniProtKB-SubCell"/>
</dbReference>
<reference evidence="8 9" key="1">
    <citation type="journal article" date="2018" name="Sci. Rep.">
        <title>Comparative genomics provides insights into the lifestyle and reveals functional heterogeneity of dark septate endophytic fungi.</title>
        <authorList>
            <person name="Knapp D.G."/>
            <person name="Nemeth J.B."/>
            <person name="Barry K."/>
            <person name="Hainaut M."/>
            <person name="Henrissat B."/>
            <person name="Johnson J."/>
            <person name="Kuo A."/>
            <person name="Lim J.H.P."/>
            <person name="Lipzen A."/>
            <person name="Nolan M."/>
            <person name="Ohm R.A."/>
            <person name="Tamas L."/>
            <person name="Grigoriev I.V."/>
            <person name="Spatafora J.W."/>
            <person name="Nagy L.G."/>
            <person name="Kovacs G.M."/>
        </authorList>
    </citation>
    <scope>NUCLEOTIDE SEQUENCE [LARGE SCALE GENOMIC DNA]</scope>
    <source>
        <strain evidence="8 9">DSE2036</strain>
    </source>
</reference>
<dbReference type="InterPro" id="IPR052337">
    <property type="entry name" value="SAT4-like"/>
</dbReference>
<evidence type="ECO:0000256" key="5">
    <source>
        <dbReference type="ARBA" id="ARBA00038359"/>
    </source>
</evidence>
<dbReference type="InterPro" id="IPR049326">
    <property type="entry name" value="Rhodopsin_dom_fungi"/>
</dbReference>
<dbReference type="AlphaFoldDB" id="A0A2V1DK95"/>
<evidence type="ECO:0000256" key="1">
    <source>
        <dbReference type="ARBA" id="ARBA00004141"/>
    </source>
</evidence>
<dbReference type="EMBL" id="KZ805411">
    <property type="protein sequence ID" value="PVH98540.1"/>
    <property type="molecule type" value="Genomic_DNA"/>
</dbReference>
<evidence type="ECO:0000313" key="8">
    <source>
        <dbReference type="EMBL" id="PVH98540.1"/>
    </source>
</evidence>
<feature type="domain" description="Rhodopsin" evidence="7">
    <location>
        <begin position="17"/>
        <end position="255"/>
    </location>
</feature>
<dbReference type="PANTHER" id="PTHR33048">
    <property type="entry name" value="PTH11-LIKE INTEGRAL MEMBRANE PROTEIN (AFU_ORTHOLOGUE AFUA_5G11245)"/>
    <property type="match status" value="1"/>
</dbReference>
<feature type="transmembrane region" description="Helical" evidence="6">
    <location>
        <begin position="112"/>
        <end position="141"/>
    </location>
</feature>
<dbReference type="PANTHER" id="PTHR33048:SF47">
    <property type="entry name" value="INTEGRAL MEMBRANE PROTEIN-RELATED"/>
    <property type="match status" value="1"/>
</dbReference>
<comment type="subcellular location">
    <subcellularLocation>
        <location evidence="1">Membrane</location>
        <topology evidence="1">Multi-pass membrane protein</topology>
    </subcellularLocation>
</comment>